<protein>
    <submittedName>
        <fullName evidence="1">Uncharacterized protein</fullName>
    </submittedName>
</protein>
<sequence length="484" mass="54757">MLEQVRDATIISKELGECFMWQKIFALTMLQKVSSACRHLKFLYTRLDPPPESCQLRCFKLNIFRTTKTEALHDLPQNFCPPQVVPGRKKKPYVGVREGSARKRRNKSVKQIITSPENGVPVQSLIPVAHQVMKASETFSRGIFELMKVVRVKACRCCPEIHVGPIGHHIKTCNGPNNGARNGRHEWMNAKVEKVVVPVKSYHLKDRLARPVDHDKRLYYKRIPSIVELCIQAGVDMPEYPTLRKSRPIGAIQADVQEGRDTLKQANESIDLVINKGWSEMTNVHCKYKDDTSAGKSLHISTLKEPSNFPGSECIAPDMGLQQVMESSNDSANDERVTEFLDVLESDTQITAEKTLEAWTIMRIGVRKLMDKYPVKVCGYCTEVHVGPVGHKVRLCKAYKNQMRGGHHGWQQAALHDIIPHQYVWHVPDVNGPPLAHELRKYYGQVPAVVELCVQAGASIPHAWRPFMRLDVAIPLLEECDMVV</sequence>
<proteinExistence type="predicted"/>
<evidence type="ECO:0000313" key="2">
    <source>
        <dbReference type="Proteomes" id="UP001162992"/>
    </source>
</evidence>
<evidence type="ECO:0000313" key="1">
    <source>
        <dbReference type="EMBL" id="KAJ7522412.1"/>
    </source>
</evidence>
<organism evidence="1 2">
    <name type="scientific">Diphasiastrum complanatum</name>
    <name type="common">Issler's clubmoss</name>
    <name type="synonym">Lycopodium complanatum</name>
    <dbReference type="NCBI Taxonomy" id="34168"/>
    <lineage>
        <taxon>Eukaryota</taxon>
        <taxon>Viridiplantae</taxon>
        <taxon>Streptophyta</taxon>
        <taxon>Embryophyta</taxon>
        <taxon>Tracheophyta</taxon>
        <taxon>Lycopodiopsida</taxon>
        <taxon>Lycopodiales</taxon>
        <taxon>Lycopodiaceae</taxon>
        <taxon>Lycopodioideae</taxon>
        <taxon>Diphasiastrum</taxon>
    </lineage>
</organism>
<reference evidence="2" key="1">
    <citation type="journal article" date="2024" name="Proc. Natl. Acad. Sci. U.S.A.">
        <title>Extraordinary preservation of gene collinearity over three hundred million years revealed in homosporous lycophytes.</title>
        <authorList>
            <person name="Li C."/>
            <person name="Wickell D."/>
            <person name="Kuo L.Y."/>
            <person name="Chen X."/>
            <person name="Nie B."/>
            <person name="Liao X."/>
            <person name="Peng D."/>
            <person name="Ji J."/>
            <person name="Jenkins J."/>
            <person name="Williams M."/>
            <person name="Shu S."/>
            <person name="Plott C."/>
            <person name="Barry K."/>
            <person name="Rajasekar S."/>
            <person name="Grimwood J."/>
            <person name="Han X."/>
            <person name="Sun S."/>
            <person name="Hou Z."/>
            <person name="He W."/>
            <person name="Dai G."/>
            <person name="Sun C."/>
            <person name="Schmutz J."/>
            <person name="Leebens-Mack J.H."/>
            <person name="Li F.W."/>
            <person name="Wang L."/>
        </authorList>
    </citation>
    <scope>NUCLEOTIDE SEQUENCE [LARGE SCALE GENOMIC DNA]</scope>
    <source>
        <strain evidence="2">cv. PW_Plant_1</strain>
    </source>
</reference>
<gene>
    <name evidence="1" type="ORF">O6H91_18G009400</name>
</gene>
<name>A0ACC2AY00_DIPCM</name>
<keyword evidence="2" id="KW-1185">Reference proteome</keyword>
<accession>A0ACC2AY00</accession>
<comment type="caution">
    <text evidence="1">The sequence shown here is derived from an EMBL/GenBank/DDBJ whole genome shotgun (WGS) entry which is preliminary data.</text>
</comment>
<dbReference type="Proteomes" id="UP001162992">
    <property type="component" value="Chromosome 18"/>
</dbReference>
<dbReference type="EMBL" id="CM055109">
    <property type="protein sequence ID" value="KAJ7522412.1"/>
    <property type="molecule type" value="Genomic_DNA"/>
</dbReference>